<dbReference type="Gene3D" id="3.90.190.10">
    <property type="entry name" value="Protein tyrosine phosphatase superfamily"/>
    <property type="match status" value="1"/>
</dbReference>
<dbReference type="GO" id="GO:0016787">
    <property type="term" value="F:hydrolase activity"/>
    <property type="evidence" value="ECO:0007669"/>
    <property type="project" value="InterPro"/>
</dbReference>
<proteinExistence type="predicted"/>
<gene>
    <name evidence="2" type="ORF">DVH29_13475</name>
</gene>
<reference evidence="3" key="1">
    <citation type="submission" date="2018-07" db="EMBL/GenBank/DDBJ databases">
        <authorList>
            <person name="Liu B.-T."/>
            <person name="Du Z."/>
        </authorList>
    </citation>
    <scope>NUCLEOTIDE SEQUENCE [LARGE SCALE GENOMIC DNA]</scope>
    <source>
        <strain evidence="3">XYN52</strain>
    </source>
</reference>
<dbReference type="EMBL" id="QQNH01000024">
    <property type="protein sequence ID" value="RDE08091.1"/>
    <property type="molecule type" value="Genomic_DNA"/>
</dbReference>
<organism evidence="2 3">
    <name type="scientific">Pelagibacterium lacus</name>
    <dbReference type="NCBI Taxonomy" id="2282655"/>
    <lineage>
        <taxon>Bacteria</taxon>
        <taxon>Pseudomonadati</taxon>
        <taxon>Pseudomonadota</taxon>
        <taxon>Alphaproteobacteria</taxon>
        <taxon>Hyphomicrobiales</taxon>
        <taxon>Devosiaceae</taxon>
        <taxon>Pelagibacterium</taxon>
    </lineage>
</organism>
<dbReference type="Pfam" id="PF04273">
    <property type="entry name" value="BLH_phosphatase"/>
    <property type="match status" value="1"/>
</dbReference>
<comment type="caution">
    <text evidence="2">The sequence shown here is derived from an EMBL/GenBank/DDBJ whole genome shotgun (WGS) entry which is preliminary data.</text>
</comment>
<dbReference type="NCBIfam" id="TIGR01244">
    <property type="entry name" value="TIGR01244 family sulfur transferase"/>
    <property type="match status" value="1"/>
</dbReference>
<evidence type="ECO:0000259" key="1">
    <source>
        <dbReference type="Pfam" id="PF04273"/>
    </source>
</evidence>
<dbReference type="RefSeq" id="WP_114646710.1">
    <property type="nucleotide sequence ID" value="NZ_QQNH01000024.1"/>
</dbReference>
<protein>
    <submittedName>
        <fullName evidence="2">TIGR01244 family phosphatase</fullName>
    </submittedName>
</protein>
<evidence type="ECO:0000313" key="2">
    <source>
        <dbReference type="EMBL" id="RDE08091.1"/>
    </source>
</evidence>
<keyword evidence="3" id="KW-1185">Reference proteome</keyword>
<sequence>MDIKKINESISVCGQIGPEDVEAIKAAGYVAIINNRPDGEAEDQPAGAELAAAAQKAGIAYHEIPMGREGVSPDMVARTSAILAESDGPVFAFCRSGTRSTTLWALSQAGKDSAEAIIGSAAQAGYDMSHLAAHLDKPLS</sequence>
<evidence type="ECO:0000313" key="3">
    <source>
        <dbReference type="Proteomes" id="UP000253759"/>
    </source>
</evidence>
<dbReference type="SUPFAM" id="SSF52799">
    <property type="entry name" value="(Phosphotyrosine protein) phosphatases II"/>
    <property type="match status" value="1"/>
</dbReference>
<dbReference type="Proteomes" id="UP000253759">
    <property type="component" value="Unassembled WGS sequence"/>
</dbReference>
<accession>A0A369W7R0</accession>
<dbReference type="AlphaFoldDB" id="A0A369W7R0"/>
<dbReference type="OrthoDB" id="9805710at2"/>
<name>A0A369W7R0_9HYPH</name>
<dbReference type="InterPro" id="IPR005939">
    <property type="entry name" value="BLH_phosphatase-like"/>
</dbReference>
<dbReference type="InterPro" id="IPR029021">
    <property type="entry name" value="Prot-tyrosine_phosphatase-like"/>
</dbReference>
<feature type="domain" description="Beta-lactamase hydrolase-like protein phosphatase-like" evidence="1">
    <location>
        <begin position="2"/>
        <end position="110"/>
    </location>
</feature>